<dbReference type="InParanoid" id="I3TGC9"/>
<dbReference type="EMBL" id="CP003531">
    <property type="protein sequence ID" value="AFK51817.1"/>
    <property type="molecule type" value="Genomic_DNA"/>
</dbReference>
<sequence length="94" mass="10305">MGVRLREITTSRRVEVTINKATSREMTNRTPPAGPEPKQIGTKNSTTQNPVDTLVADVEDSKITSKTPTIDIAIPATKSRKPMRVRPLIPSPRG</sequence>
<evidence type="ECO:0000313" key="3">
    <source>
        <dbReference type="Proteomes" id="UP000005270"/>
    </source>
</evidence>
<proteinExistence type="predicted"/>
<gene>
    <name evidence="2" type="ordered locus">TCELL_1395</name>
</gene>
<dbReference type="KEGG" id="thg:TCELL_1395"/>
<feature type="region of interest" description="Disordered" evidence="1">
    <location>
        <begin position="22"/>
        <end position="50"/>
    </location>
</feature>
<organism evidence="2 3">
    <name type="scientific">Thermogladius calderae (strain DSM 22663 / VKM B-2946 / 1633)</name>
    <dbReference type="NCBI Taxonomy" id="1184251"/>
    <lineage>
        <taxon>Archaea</taxon>
        <taxon>Thermoproteota</taxon>
        <taxon>Thermoprotei</taxon>
        <taxon>Desulfurococcales</taxon>
        <taxon>Desulfurococcaceae</taxon>
        <taxon>Thermogladius</taxon>
    </lineage>
</organism>
<dbReference type="HOGENOM" id="CLU_2379571_0_0_2"/>
<evidence type="ECO:0000256" key="1">
    <source>
        <dbReference type="SAM" id="MobiDB-lite"/>
    </source>
</evidence>
<dbReference type="GeneID" id="43446783"/>
<name>I3TGC9_THEC1</name>
<feature type="compositionally biased region" description="Polar residues" evidence="1">
    <location>
        <begin position="41"/>
        <end position="50"/>
    </location>
</feature>
<keyword evidence="3" id="KW-1185">Reference proteome</keyword>
<dbReference type="STRING" id="1184251.TCELL_1395"/>
<accession>I3TGC9</accession>
<dbReference type="Proteomes" id="UP000005270">
    <property type="component" value="Chromosome"/>
</dbReference>
<evidence type="ECO:0000313" key="2">
    <source>
        <dbReference type="EMBL" id="AFK51817.1"/>
    </source>
</evidence>
<dbReference type="RefSeq" id="WP_014738067.1">
    <property type="nucleotide sequence ID" value="NC_017954.1"/>
</dbReference>
<protein>
    <submittedName>
        <fullName evidence="2">Uncharacterized protein</fullName>
    </submittedName>
</protein>
<dbReference type="AlphaFoldDB" id="I3TGC9"/>
<reference evidence="2 3" key="1">
    <citation type="journal article" date="2012" name="J. Bacteriol.">
        <title>Complete genome sequence of the hyperthermophilic cellulolytic Crenarchaeon 'Thermogladius cellulolyticus' 1633.</title>
        <authorList>
            <person name="Mardanov A.V."/>
            <person name="Kochetkova T.V."/>
            <person name="Beletsky A.V."/>
            <person name="Bonch-Osmolovskaya E.A."/>
            <person name="Ravin N.V."/>
            <person name="Skryabin K.G."/>
        </authorList>
    </citation>
    <scope>NUCLEOTIDE SEQUENCE [LARGE SCALE GENOMIC DNA]</scope>
    <source>
        <strain evidence="3">DSM 22663 / VKM B-2946 / 1633</strain>
    </source>
</reference>